<evidence type="ECO:0000256" key="7">
    <source>
        <dbReference type="SAM" id="Phobius"/>
    </source>
</evidence>
<evidence type="ECO:0000256" key="3">
    <source>
        <dbReference type="ARBA" id="ARBA00022670"/>
    </source>
</evidence>
<proteinExistence type="inferred from homology"/>
<dbReference type="AlphaFoldDB" id="A0A2W4EIC5"/>
<organism evidence="8 9">
    <name type="scientific">Rhizobium tubonense</name>
    <dbReference type="NCBI Taxonomy" id="484088"/>
    <lineage>
        <taxon>Bacteria</taxon>
        <taxon>Pseudomonadati</taxon>
        <taxon>Pseudomonadota</taxon>
        <taxon>Alphaproteobacteria</taxon>
        <taxon>Hyphomicrobiales</taxon>
        <taxon>Rhizobiaceae</taxon>
        <taxon>Rhizobium/Agrobacterium group</taxon>
        <taxon>Rhizobium</taxon>
    </lineage>
</organism>
<dbReference type="OrthoDB" id="7866850at2"/>
<feature type="transmembrane region" description="Helical" evidence="7">
    <location>
        <begin position="401"/>
        <end position="421"/>
    </location>
</feature>
<name>A0A2W4EIC5_9HYPH</name>
<evidence type="ECO:0000256" key="6">
    <source>
        <dbReference type="ARBA" id="ARBA00023049"/>
    </source>
</evidence>
<dbReference type="PANTHER" id="PTHR39188:SF3">
    <property type="entry name" value="STAGE IV SPORULATION PROTEIN FB"/>
    <property type="match status" value="1"/>
</dbReference>
<gene>
    <name evidence="8" type="ORF">CPY51_22460</name>
</gene>
<evidence type="ECO:0000256" key="1">
    <source>
        <dbReference type="ARBA" id="ARBA00001947"/>
    </source>
</evidence>
<keyword evidence="3" id="KW-0645">Protease</keyword>
<keyword evidence="7" id="KW-0472">Membrane</keyword>
<feature type="transmembrane region" description="Helical" evidence="7">
    <location>
        <begin position="6"/>
        <end position="28"/>
    </location>
</feature>
<evidence type="ECO:0000256" key="2">
    <source>
        <dbReference type="ARBA" id="ARBA00007931"/>
    </source>
</evidence>
<keyword evidence="7" id="KW-1133">Transmembrane helix</keyword>
<evidence type="ECO:0000256" key="5">
    <source>
        <dbReference type="ARBA" id="ARBA00022833"/>
    </source>
</evidence>
<dbReference type="RefSeq" id="WP_111162466.1">
    <property type="nucleotide sequence ID" value="NZ_PCDP01000045.1"/>
</dbReference>
<dbReference type="EMBL" id="PCDP01000045">
    <property type="protein sequence ID" value="PZM10800.1"/>
    <property type="molecule type" value="Genomic_DNA"/>
</dbReference>
<evidence type="ECO:0000313" key="9">
    <source>
        <dbReference type="Proteomes" id="UP000248925"/>
    </source>
</evidence>
<comment type="caution">
    <text evidence="8">The sequence shown here is derived from an EMBL/GenBank/DDBJ whole genome shotgun (WGS) entry which is preliminary data.</text>
</comment>
<comment type="cofactor">
    <cofactor evidence="1">
        <name>Zn(2+)</name>
        <dbReference type="ChEBI" id="CHEBI:29105"/>
    </cofactor>
</comment>
<feature type="transmembrane region" description="Helical" evidence="7">
    <location>
        <begin position="261"/>
        <end position="283"/>
    </location>
</feature>
<comment type="similarity">
    <text evidence="2">Belongs to the peptidase M50B family.</text>
</comment>
<protein>
    <recommendedName>
        <fullName evidence="10">Site-2 protease family protein</fullName>
    </recommendedName>
</protein>
<feature type="transmembrane region" description="Helical" evidence="7">
    <location>
        <begin position="210"/>
        <end position="232"/>
    </location>
</feature>
<feature type="transmembrane region" description="Helical" evidence="7">
    <location>
        <begin position="298"/>
        <end position="318"/>
    </location>
</feature>
<evidence type="ECO:0000256" key="4">
    <source>
        <dbReference type="ARBA" id="ARBA00022801"/>
    </source>
</evidence>
<keyword evidence="6" id="KW-0482">Metalloprotease</keyword>
<dbReference type="PANTHER" id="PTHR39188">
    <property type="entry name" value="MEMBRANE-ASSOCIATED ZINC METALLOPROTEASE M50B"/>
    <property type="match status" value="1"/>
</dbReference>
<feature type="transmembrane region" description="Helical" evidence="7">
    <location>
        <begin position="363"/>
        <end position="380"/>
    </location>
</feature>
<keyword evidence="5" id="KW-0862">Zinc</keyword>
<evidence type="ECO:0008006" key="10">
    <source>
        <dbReference type="Google" id="ProtNLM"/>
    </source>
</evidence>
<dbReference type="Proteomes" id="UP000248925">
    <property type="component" value="Unassembled WGS sequence"/>
</dbReference>
<feature type="transmembrane region" description="Helical" evidence="7">
    <location>
        <begin position="339"/>
        <end position="357"/>
    </location>
</feature>
<sequence length="422" mass="46423">MSTVHSAVLLLTINIGLLWLLMAAPLGMRTIRLRRHFRTGSDTLWRAIDPAGEMADWHHQVISSRELEDRPGIVEQIYRHSDRRGQPIRRLLSIGPVDGAHPHDHAYSARIVDDSALDSRFWRDFRERRDVIATPDGAMLVIEQTDRYRGLAFLLFRYFVLRREMRALAGWVATGRSKPNGYFEHPLVQAVLAIASTLMLWPFFGLNAVGLMISTFLTMVIVLHELGHMAAYRAFGHAKVRMIFVPLLGGIAIGGRPYNSVFEVATCALMGPGMSAFLVPILIAGREASVLGLLPHELAGPLLVFLLILGGFNLLNLLPMYRFDGGQVLRQVFLTKKSLLGASFAVTLAILCVGWLIGAPNNALLAGLAVFTLLSLIGSGSVKPKEKLDPMGSAERMLVGFGLYSAVAMHSYAIIYAAAALF</sequence>
<evidence type="ECO:0000313" key="8">
    <source>
        <dbReference type="EMBL" id="PZM10800.1"/>
    </source>
</evidence>
<accession>A0A2W4EIC5</accession>
<reference evidence="8 9" key="1">
    <citation type="journal article" date="2018" name="Sci. Rep.">
        <title>Rhizobium tumorigenes sp. nov., a novel plant tumorigenic bacterium isolated from cane gall tumors on thornless blackberry.</title>
        <authorList>
            <person name="Kuzmanovi N."/>
            <person name="Smalla K."/>
            <person name="Gronow S."/>
            <person name="PuBawska J."/>
        </authorList>
    </citation>
    <scope>NUCLEOTIDE SEQUENCE [LARGE SCALE GENOMIC DNA]</scope>
    <source>
        <strain evidence="8 9">CCBAU 85046</strain>
    </source>
</reference>
<keyword evidence="9" id="KW-1185">Reference proteome</keyword>
<dbReference type="GO" id="GO:0006508">
    <property type="term" value="P:proteolysis"/>
    <property type="evidence" value="ECO:0007669"/>
    <property type="project" value="UniProtKB-KW"/>
</dbReference>
<keyword evidence="7" id="KW-0812">Transmembrane</keyword>
<keyword evidence="4" id="KW-0378">Hydrolase</keyword>
<dbReference type="GO" id="GO:0008237">
    <property type="term" value="F:metallopeptidase activity"/>
    <property type="evidence" value="ECO:0007669"/>
    <property type="project" value="UniProtKB-KW"/>
</dbReference>